<accession>A0ACC1LXL4</accession>
<name>A0ACC1LXL4_9FUNG</name>
<sequence>MASALPTNIELFDYADTRLGTTISLTSPSNDLHEPTNLLNKQDDQSPDTIGGVGVGRGRGFMAESFVKPPTDLTLTFPHPITIASIQVDPRIRQSSAKSISIFIPTTQKDSKWTLVGRMTWNDGEEGKDTAACALYNRDLSPQTISSSGQRGGVVSSGVRWEAVELPPHFLLSVPSIKVRVSAMHQAHAPGFGRIEVWAQPSQRLLPQQRAQTWTHVRQALRPPTPPLPASGELANPSCYPQEFIDSITLSPMWDPVMLPSGVRCDRSTIERHWKRSQTDPFTGLALDIEQ</sequence>
<dbReference type="EMBL" id="JANBVB010002156">
    <property type="protein sequence ID" value="KAJ2887760.1"/>
    <property type="molecule type" value="Genomic_DNA"/>
</dbReference>
<evidence type="ECO:0000313" key="1">
    <source>
        <dbReference type="EMBL" id="KAJ2887760.1"/>
    </source>
</evidence>
<protein>
    <submittedName>
        <fullName evidence="1">RING finger protein 37</fullName>
    </submittedName>
</protein>
<keyword evidence="2" id="KW-1185">Reference proteome</keyword>
<gene>
    <name evidence="1" type="primary">UBOX5</name>
    <name evidence="1" type="ORF">IWW38_005068</name>
</gene>
<comment type="caution">
    <text evidence="1">The sequence shown here is derived from an EMBL/GenBank/DDBJ whole genome shotgun (WGS) entry which is preliminary data.</text>
</comment>
<feature type="non-terminal residue" evidence="1">
    <location>
        <position position="291"/>
    </location>
</feature>
<organism evidence="1 2">
    <name type="scientific">Coemansia aciculifera</name>
    <dbReference type="NCBI Taxonomy" id="417176"/>
    <lineage>
        <taxon>Eukaryota</taxon>
        <taxon>Fungi</taxon>
        <taxon>Fungi incertae sedis</taxon>
        <taxon>Zoopagomycota</taxon>
        <taxon>Kickxellomycotina</taxon>
        <taxon>Kickxellomycetes</taxon>
        <taxon>Kickxellales</taxon>
        <taxon>Kickxellaceae</taxon>
        <taxon>Coemansia</taxon>
    </lineage>
</organism>
<dbReference type="Proteomes" id="UP001139981">
    <property type="component" value="Unassembled WGS sequence"/>
</dbReference>
<evidence type="ECO:0000313" key="2">
    <source>
        <dbReference type="Proteomes" id="UP001139981"/>
    </source>
</evidence>
<reference evidence="1" key="1">
    <citation type="submission" date="2022-07" db="EMBL/GenBank/DDBJ databases">
        <title>Phylogenomic reconstructions and comparative analyses of Kickxellomycotina fungi.</title>
        <authorList>
            <person name="Reynolds N.K."/>
            <person name="Stajich J.E."/>
            <person name="Barry K."/>
            <person name="Grigoriev I.V."/>
            <person name="Crous P."/>
            <person name="Smith M.E."/>
        </authorList>
    </citation>
    <scope>NUCLEOTIDE SEQUENCE</scope>
    <source>
        <strain evidence="1">CBS 190363</strain>
    </source>
</reference>
<proteinExistence type="predicted"/>